<dbReference type="InterPro" id="IPR007064">
    <property type="entry name" value="Nmd3_N"/>
</dbReference>
<evidence type="ECO:0000256" key="1">
    <source>
        <dbReference type="ARBA" id="ARBA00009794"/>
    </source>
</evidence>
<gene>
    <name evidence="12" type="ORF">PCON_05677</name>
</gene>
<keyword evidence="5 7" id="KW-0653">Protein transport</keyword>
<keyword evidence="13" id="KW-1185">Reference proteome</keyword>
<dbReference type="Pfam" id="PF21193">
    <property type="entry name" value="NMD_SH3"/>
    <property type="match status" value="1"/>
</dbReference>
<dbReference type="Proteomes" id="UP000018144">
    <property type="component" value="Unassembled WGS sequence"/>
</dbReference>
<evidence type="ECO:0000259" key="10">
    <source>
        <dbReference type="Pfam" id="PF21192"/>
    </source>
</evidence>
<sequence length="519" mass="59620">MDLDSGVAYTPSYNAQQAQKANILCATCGAPMSGNNGTAMCEDCIRLNVDISEGIQREASIHYCNGCERWLQPPQHWVSCTLESKELMALCLRRLRGLQKVRLVDASFIWTEPHSKRIKLKIKVQDAFQSTFLVQTFEVEFVVVYTQCPDCAKSYTPNTWRACVQVRQKVPHKRTFLYLEQLILKHNAHKDTISIREAKDGLDFFYAQRNHAVNMVDFLSSVTPVRSQKSSELISQDIHTSTKSYKFTYSVEIVPICKDDLVCVPQKLARSMGNIPQLLLCTRVGATLHLMDPNTLQVAEIANQVYWRSPFSSLANVSELTEYFILNVEPLGPQRGKFVLADVEVMRASDNQQFTIRSHLGGILHPGDDAMGYHLNGSNFNHEHFETVSENNIPPVILVKKHYPRGKKNKNRNWKLKHMTREEGEMLPRKQDQDKAERDYELFLREIEEDTELQQTLQLYKNTKKTPPKTQKMDVDEDMDMDGEEVEEEEEEEDESGLPEISVDALLDEFEEMTMRDDE</sequence>
<name>U4LQM5_PYROM</name>
<dbReference type="OrthoDB" id="203821at2759"/>
<dbReference type="OMA" id="VILVRKH"/>
<evidence type="ECO:0000256" key="8">
    <source>
        <dbReference type="SAM" id="MobiDB-lite"/>
    </source>
</evidence>
<evidence type="ECO:0000256" key="2">
    <source>
        <dbReference type="ARBA" id="ARBA00017035"/>
    </source>
</evidence>
<dbReference type="GO" id="GO:0005634">
    <property type="term" value="C:nucleus"/>
    <property type="evidence" value="ECO:0007669"/>
    <property type="project" value="UniProtKB-SubCell"/>
</dbReference>
<dbReference type="Pfam" id="PF04981">
    <property type="entry name" value="NMD3"/>
    <property type="match status" value="1"/>
</dbReference>
<comment type="function">
    <text evidence="7">Acts as an adapter for the XPO1/CRM1-mediated export of the 60S ribosomal subunit.</text>
</comment>
<evidence type="ECO:0000256" key="3">
    <source>
        <dbReference type="ARBA" id="ARBA00022448"/>
    </source>
</evidence>
<organism evidence="12 13">
    <name type="scientific">Pyronema omphalodes (strain CBS 100304)</name>
    <name type="common">Pyronema confluens</name>
    <dbReference type="NCBI Taxonomy" id="1076935"/>
    <lineage>
        <taxon>Eukaryota</taxon>
        <taxon>Fungi</taxon>
        <taxon>Dikarya</taxon>
        <taxon>Ascomycota</taxon>
        <taxon>Pezizomycotina</taxon>
        <taxon>Pezizomycetes</taxon>
        <taxon>Pezizales</taxon>
        <taxon>Pyronemataceae</taxon>
        <taxon>Pyronema</taxon>
    </lineage>
</organism>
<dbReference type="InterPro" id="IPR048898">
    <property type="entry name" value="OB_NMD3"/>
</dbReference>
<feature type="compositionally biased region" description="Acidic residues" evidence="8">
    <location>
        <begin position="475"/>
        <end position="497"/>
    </location>
</feature>
<feature type="domain" description="Nmd3 N-terminal" evidence="9">
    <location>
        <begin position="25"/>
        <end position="253"/>
    </location>
</feature>
<comment type="similarity">
    <text evidence="1 7">Belongs to the NMD3 family.</text>
</comment>
<keyword evidence="3 7" id="KW-0813">Transport</keyword>
<dbReference type="GO" id="GO:0043023">
    <property type="term" value="F:ribosomal large subunit binding"/>
    <property type="evidence" value="ECO:0007669"/>
    <property type="project" value="InterPro"/>
</dbReference>
<dbReference type="GO" id="GO:0005737">
    <property type="term" value="C:cytoplasm"/>
    <property type="evidence" value="ECO:0007669"/>
    <property type="project" value="UniProtKB-SubCell"/>
</dbReference>
<accession>U4LQM5</accession>
<keyword evidence="4 7" id="KW-0963">Cytoplasm</keyword>
<reference evidence="12 13" key="1">
    <citation type="journal article" date="2013" name="PLoS Genet.">
        <title>The genome and development-dependent transcriptomes of Pyronema confluens: a window into fungal evolution.</title>
        <authorList>
            <person name="Traeger S."/>
            <person name="Altegoer F."/>
            <person name="Freitag M."/>
            <person name="Gabaldon T."/>
            <person name="Kempken F."/>
            <person name="Kumar A."/>
            <person name="Marcet-Houben M."/>
            <person name="Poggeler S."/>
            <person name="Stajich J.E."/>
            <person name="Nowrousian M."/>
        </authorList>
    </citation>
    <scope>NUCLEOTIDE SEQUENCE [LARGE SCALE GENOMIC DNA]</scope>
    <source>
        <strain evidence="13">CBS 100304</strain>
        <tissue evidence="12">Vegetative mycelium</tissue>
    </source>
</reference>
<evidence type="ECO:0000313" key="12">
    <source>
        <dbReference type="EMBL" id="CCX29606.1"/>
    </source>
</evidence>
<evidence type="ECO:0000256" key="7">
    <source>
        <dbReference type="RuleBase" id="RU364108"/>
    </source>
</evidence>
<dbReference type="AlphaFoldDB" id="U4LQM5"/>
<dbReference type="PANTHER" id="PTHR12746">
    <property type="entry name" value="NONSENSE-MEDIATED MRNA DECAY PROTEIN 3"/>
    <property type="match status" value="1"/>
</dbReference>
<dbReference type="Pfam" id="PF21192">
    <property type="entry name" value="OB_NMD3"/>
    <property type="match status" value="1"/>
</dbReference>
<dbReference type="GO" id="GO:0000055">
    <property type="term" value="P:ribosomal large subunit export from nucleus"/>
    <property type="evidence" value="ECO:0007669"/>
    <property type="project" value="TreeGrafter"/>
</dbReference>
<evidence type="ECO:0000256" key="5">
    <source>
        <dbReference type="ARBA" id="ARBA00022927"/>
    </source>
</evidence>
<dbReference type="InterPro" id="IPR039768">
    <property type="entry name" value="Nmd3"/>
</dbReference>
<feature type="domain" description="60S ribosomal export protein NMD3 SH3" evidence="11">
    <location>
        <begin position="256"/>
        <end position="303"/>
    </location>
</feature>
<feature type="domain" description="60S ribosomal export protein NMD3 OB-fold" evidence="10">
    <location>
        <begin position="320"/>
        <end position="401"/>
    </location>
</feature>
<evidence type="ECO:0000256" key="6">
    <source>
        <dbReference type="ARBA" id="ARBA00023242"/>
    </source>
</evidence>
<dbReference type="GO" id="GO:0015031">
    <property type="term" value="P:protein transport"/>
    <property type="evidence" value="ECO:0007669"/>
    <property type="project" value="UniProtKB-KW"/>
</dbReference>
<keyword evidence="6 7" id="KW-0539">Nucleus</keyword>
<dbReference type="InterPro" id="IPR048899">
    <property type="entry name" value="NMD_SH3"/>
</dbReference>
<dbReference type="STRING" id="1076935.U4LQM5"/>
<dbReference type="PANTHER" id="PTHR12746:SF2">
    <property type="entry name" value="60S RIBOSOMAL EXPORT PROTEIN NMD3"/>
    <property type="match status" value="1"/>
</dbReference>
<evidence type="ECO:0000259" key="11">
    <source>
        <dbReference type="Pfam" id="PF21193"/>
    </source>
</evidence>
<evidence type="ECO:0000313" key="13">
    <source>
        <dbReference type="Proteomes" id="UP000018144"/>
    </source>
</evidence>
<proteinExistence type="inferred from homology"/>
<evidence type="ECO:0000256" key="4">
    <source>
        <dbReference type="ARBA" id="ARBA00022490"/>
    </source>
</evidence>
<dbReference type="EMBL" id="HF935279">
    <property type="protein sequence ID" value="CCX29606.1"/>
    <property type="molecule type" value="Genomic_DNA"/>
</dbReference>
<evidence type="ECO:0000259" key="9">
    <source>
        <dbReference type="Pfam" id="PF04981"/>
    </source>
</evidence>
<protein>
    <recommendedName>
        <fullName evidence="2 7">60S ribosomal export protein NMD3</fullName>
    </recommendedName>
</protein>
<dbReference type="eggNOG" id="KOG2613">
    <property type="taxonomic scope" value="Eukaryota"/>
</dbReference>
<comment type="subcellular location">
    <subcellularLocation>
        <location evidence="7">Cytoplasm</location>
    </subcellularLocation>
    <subcellularLocation>
        <location evidence="7">Nucleus</location>
    </subcellularLocation>
</comment>
<feature type="region of interest" description="Disordered" evidence="8">
    <location>
        <begin position="458"/>
        <end position="519"/>
    </location>
</feature>